<accession>A0A7S1AHL0</accession>
<evidence type="ECO:0000256" key="1">
    <source>
        <dbReference type="SAM" id="MobiDB-lite"/>
    </source>
</evidence>
<organism evidence="2">
    <name type="scientific">Noctiluca scintillans</name>
    <name type="common">Sea sparkle</name>
    <name type="synonym">Red tide dinoflagellate</name>
    <dbReference type="NCBI Taxonomy" id="2966"/>
    <lineage>
        <taxon>Eukaryota</taxon>
        <taxon>Sar</taxon>
        <taxon>Alveolata</taxon>
        <taxon>Dinophyceae</taxon>
        <taxon>Noctilucales</taxon>
        <taxon>Noctilucaceae</taxon>
        <taxon>Noctiluca</taxon>
    </lineage>
</organism>
<feature type="region of interest" description="Disordered" evidence="1">
    <location>
        <begin position="1"/>
        <end position="47"/>
    </location>
</feature>
<dbReference type="EMBL" id="HBFQ01038942">
    <property type="protein sequence ID" value="CAD8853256.1"/>
    <property type="molecule type" value="Transcribed_RNA"/>
</dbReference>
<evidence type="ECO:0000313" key="2">
    <source>
        <dbReference type="EMBL" id="CAD8853256.1"/>
    </source>
</evidence>
<feature type="compositionally biased region" description="Basic and acidic residues" evidence="1">
    <location>
        <begin position="151"/>
        <end position="170"/>
    </location>
</feature>
<feature type="compositionally biased region" description="Basic and acidic residues" evidence="1">
    <location>
        <begin position="103"/>
        <end position="129"/>
    </location>
</feature>
<dbReference type="AlphaFoldDB" id="A0A7S1AHL0"/>
<proteinExistence type="predicted"/>
<sequence>MSLPIATEEPLPHEQQNNLLSGGARRRAHAPSPRGEASSGVTAPRCRKSRFEARCRSAAVPPPLPQQTDVKRPLSVDFTGFIERGLAAGSAARTTSTTNSSLARDEEASSDASKADRRNNNRLAGDARWHRGLRAPVFHSPLNANGVRGARGVERPDYRRSGREHQLPRR</sequence>
<feature type="compositionally biased region" description="Low complexity" evidence="1">
    <location>
        <begin position="85"/>
        <end position="102"/>
    </location>
</feature>
<protein>
    <submittedName>
        <fullName evidence="2">Uncharacterized protein</fullName>
    </submittedName>
</protein>
<reference evidence="2" key="1">
    <citation type="submission" date="2021-01" db="EMBL/GenBank/DDBJ databases">
        <authorList>
            <person name="Corre E."/>
            <person name="Pelletier E."/>
            <person name="Niang G."/>
            <person name="Scheremetjew M."/>
            <person name="Finn R."/>
            <person name="Kale V."/>
            <person name="Holt S."/>
            <person name="Cochrane G."/>
            <person name="Meng A."/>
            <person name="Brown T."/>
            <person name="Cohen L."/>
        </authorList>
    </citation>
    <scope>NUCLEOTIDE SEQUENCE</scope>
</reference>
<feature type="region of interest" description="Disordered" evidence="1">
    <location>
        <begin position="85"/>
        <end position="170"/>
    </location>
</feature>
<name>A0A7S1AHL0_NOCSC</name>
<gene>
    <name evidence="2" type="ORF">NSCI0253_LOCUS27606</name>
</gene>